<dbReference type="Pfam" id="PF00535">
    <property type="entry name" value="Glycos_transf_2"/>
    <property type="match status" value="1"/>
</dbReference>
<dbReference type="EMBL" id="CP033905">
    <property type="protein sequence ID" value="AZR07686.1"/>
    <property type="molecule type" value="Genomic_DNA"/>
</dbReference>
<evidence type="ECO:0000313" key="2">
    <source>
        <dbReference type="Proteomes" id="UP000275951"/>
    </source>
</evidence>
<gene>
    <name evidence="1" type="ORF">EBQ10_10590</name>
</gene>
<dbReference type="Gene3D" id="3.90.550.10">
    <property type="entry name" value="Spore Coat Polysaccharide Biosynthesis Protein SpsA, Chain A"/>
    <property type="match status" value="1"/>
</dbReference>
<dbReference type="PANTHER" id="PTHR22916:SF3">
    <property type="entry name" value="UDP-GLCNAC:BETAGAL BETA-1,3-N-ACETYLGLUCOSAMINYLTRANSFERASE-LIKE PROTEIN 1"/>
    <property type="match status" value="1"/>
</dbReference>
<dbReference type="PANTHER" id="PTHR22916">
    <property type="entry name" value="GLYCOSYLTRANSFERASE"/>
    <property type="match status" value="1"/>
</dbReference>
<dbReference type="InterPro" id="IPR029044">
    <property type="entry name" value="Nucleotide-diphossugar_trans"/>
</dbReference>
<dbReference type="GO" id="GO:0016758">
    <property type="term" value="F:hexosyltransferase activity"/>
    <property type="evidence" value="ECO:0007669"/>
    <property type="project" value="UniProtKB-ARBA"/>
</dbReference>
<dbReference type="SUPFAM" id="SSF53448">
    <property type="entry name" value="Nucleotide-diphospho-sugar transferases"/>
    <property type="match status" value="1"/>
</dbReference>
<organism evidence="1 2">
    <name type="scientific">Trueperella pyogenes</name>
    <dbReference type="NCBI Taxonomy" id="1661"/>
    <lineage>
        <taxon>Bacteria</taxon>
        <taxon>Bacillati</taxon>
        <taxon>Actinomycetota</taxon>
        <taxon>Actinomycetes</taxon>
        <taxon>Actinomycetales</taxon>
        <taxon>Actinomycetaceae</taxon>
        <taxon>Trueperella</taxon>
    </lineage>
</organism>
<accession>A0A2S1KVI0</accession>
<name>A0A2S1KVI0_9ACTO</name>
<sequence length="292" mass="33427">MIIDIMVPFWERNDWLAELIDSVLAQTDGRWRLVIVDDCHPDSDAERIVARANDRRIEYVRNPRNLGLRANFQRCVELATSDYLVIPGNDDRFLPNYVATMQQAIAELHPDIVQPGVQVIDADGRRINGPTERIKALIRPRHLKARQKNSGQQLAVSLMRGNWLYWPSLLLRREAIASHPFRDFMIMLDLALVVDVLVDGGNLVVLEEEVFEYRRSIKSVSGRSALDGARFADEAAYYALAREIFDARGWNKAARAARWHLTSRAHAFLLIPHALRSRKKHVLSKIVGHVVR</sequence>
<reference evidence="1 2" key="1">
    <citation type="submission" date="2018-11" db="EMBL/GenBank/DDBJ databases">
        <title>Multidrug-resistant genes are associated with an 42-kb island TGI1 carrying a complex class 1 integron in a Trueperella pyogenes.</title>
        <authorList>
            <person name="Dong W."/>
        </authorList>
    </citation>
    <scope>NUCLEOTIDE SEQUENCE [LARGE SCALE GENOMIC DNA]</scope>
    <source>
        <strain evidence="1 2">TP4</strain>
    </source>
</reference>
<proteinExistence type="predicted"/>
<dbReference type="Proteomes" id="UP000275951">
    <property type="component" value="Chromosome"/>
</dbReference>
<dbReference type="STRING" id="1661.CQ11_02385"/>
<dbReference type="RefSeq" id="WP_099980534.1">
    <property type="nucleotide sequence ID" value="NZ_CP028833.1"/>
</dbReference>
<evidence type="ECO:0000313" key="1">
    <source>
        <dbReference type="EMBL" id="AZR07686.1"/>
    </source>
</evidence>
<dbReference type="InterPro" id="IPR001173">
    <property type="entry name" value="Glyco_trans_2-like"/>
</dbReference>
<keyword evidence="1" id="KW-0808">Transferase</keyword>
<protein>
    <submittedName>
        <fullName evidence="1">Glycosyltransferase family 2 protein</fullName>
    </submittedName>
</protein>
<dbReference type="AlphaFoldDB" id="A0A2S1KVI0"/>